<evidence type="ECO:0000256" key="1">
    <source>
        <dbReference type="SAM" id="Coils"/>
    </source>
</evidence>
<reference evidence="3 4" key="1">
    <citation type="journal article" date="2023" name="Mol. Phylogenet. Evol.">
        <title>Genome-scale phylogeny and comparative genomics of the fungal order Sordariales.</title>
        <authorList>
            <person name="Hensen N."/>
            <person name="Bonometti L."/>
            <person name="Westerberg I."/>
            <person name="Brannstrom I.O."/>
            <person name="Guillou S."/>
            <person name="Cros-Aarteil S."/>
            <person name="Calhoun S."/>
            <person name="Haridas S."/>
            <person name="Kuo A."/>
            <person name="Mondo S."/>
            <person name="Pangilinan J."/>
            <person name="Riley R."/>
            <person name="LaButti K."/>
            <person name="Andreopoulos B."/>
            <person name="Lipzen A."/>
            <person name="Chen C."/>
            <person name="Yan M."/>
            <person name="Daum C."/>
            <person name="Ng V."/>
            <person name="Clum A."/>
            <person name="Steindorff A."/>
            <person name="Ohm R.A."/>
            <person name="Martin F."/>
            <person name="Silar P."/>
            <person name="Natvig D.O."/>
            <person name="Lalanne C."/>
            <person name="Gautier V."/>
            <person name="Ament-Velasquez S.L."/>
            <person name="Kruys A."/>
            <person name="Hutchinson M.I."/>
            <person name="Powell A.J."/>
            <person name="Barry K."/>
            <person name="Miller A.N."/>
            <person name="Grigoriev I.V."/>
            <person name="Debuchy R."/>
            <person name="Gladieux P."/>
            <person name="Hiltunen Thoren M."/>
            <person name="Johannesson H."/>
        </authorList>
    </citation>
    <scope>NUCLEOTIDE SEQUENCE [LARGE SCALE GENOMIC DNA]</scope>
    <source>
        <strain evidence="3 4">FGSC 10403</strain>
    </source>
</reference>
<comment type="caution">
    <text evidence="3">The sequence shown here is derived from an EMBL/GenBank/DDBJ whole genome shotgun (WGS) entry which is preliminary data.</text>
</comment>
<dbReference type="Proteomes" id="UP001285908">
    <property type="component" value="Unassembled WGS sequence"/>
</dbReference>
<proteinExistence type="predicted"/>
<feature type="compositionally biased region" description="Basic and acidic residues" evidence="2">
    <location>
        <begin position="379"/>
        <end position="394"/>
    </location>
</feature>
<feature type="compositionally biased region" description="Basic and acidic residues" evidence="2">
    <location>
        <begin position="93"/>
        <end position="103"/>
    </location>
</feature>
<evidence type="ECO:0000313" key="3">
    <source>
        <dbReference type="EMBL" id="KAK3492718.1"/>
    </source>
</evidence>
<name>A0AAJ0I858_9PEZI</name>
<dbReference type="GeneID" id="87878443"/>
<protein>
    <submittedName>
        <fullName evidence="3">Uncharacterized protein</fullName>
    </submittedName>
</protein>
<keyword evidence="1" id="KW-0175">Coiled coil</keyword>
<dbReference type="RefSeq" id="XP_062693176.1">
    <property type="nucleotide sequence ID" value="XM_062840821.1"/>
</dbReference>
<feature type="region of interest" description="Disordered" evidence="2">
    <location>
        <begin position="372"/>
        <end position="418"/>
    </location>
</feature>
<keyword evidence="4" id="KW-1185">Reference proteome</keyword>
<accession>A0AAJ0I858</accession>
<feature type="compositionally biased region" description="Polar residues" evidence="2">
    <location>
        <begin position="1"/>
        <end position="14"/>
    </location>
</feature>
<evidence type="ECO:0000256" key="2">
    <source>
        <dbReference type="SAM" id="MobiDB-lite"/>
    </source>
</evidence>
<organism evidence="3 4">
    <name type="scientific">Neurospora hispaniola</name>
    <dbReference type="NCBI Taxonomy" id="588809"/>
    <lineage>
        <taxon>Eukaryota</taxon>
        <taxon>Fungi</taxon>
        <taxon>Dikarya</taxon>
        <taxon>Ascomycota</taxon>
        <taxon>Pezizomycotina</taxon>
        <taxon>Sordariomycetes</taxon>
        <taxon>Sordariomycetidae</taxon>
        <taxon>Sordariales</taxon>
        <taxon>Sordariaceae</taxon>
        <taxon>Neurospora</taxon>
    </lineage>
</organism>
<dbReference type="AlphaFoldDB" id="A0AAJ0I858"/>
<feature type="region of interest" description="Disordered" evidence="2">
    <location>
        <begin position="1"/>
        <end position="51"/>
    </location>
</feature>
<feature type="coiled-coil region" evidence="1">
    <location>
        <begin position="191"/>
        <end position="239"/>
    </location>
</feature>
<evidence type="ECO:0000313" key="4">
    <source>
        <dbReference type="Proteomes" id="UP001285908"/>
    </source>
</evidence>
<feature type="region of interest" description="Disordered" evidence="2">
    <location>
        <begin position="93"/>
        <end position="114"/>
    </location>
</feature>
<feature type="compositionally biased region" description="Basic and acidic residues" evidence="2">
    <location>
        <begin position="41"/>
        <end position="51"/>
    </location>
</feature>
<gene>
    <name evidence="3" type="ORF">B0T23DRAFT_442424</name>
</gene>
<dbReference type="EMBL" id="JAULSX010000004">
    <property type="protein sequence ID" value="KAK3492718.1"/>
    <property type="molecule type" value="Genomic_DNA"/>
</dbReference>
<sequence>MGPHTNNRMGQSRPPNGENLTMAPVTSHTSSIEMGPLVDNDTDHFHPSKSENMDWVRELGLEDEVEPQATQQGAQEQGQLMSSTDFDRACTADTKASVEDNQVRNDNNSAEGSGMKFDQAQWQELDERNICIQKAIGGLHLHSTTHYQSLLKQLQDNRRYFEVLFKDLKKQMEESPNQGKSSAAVAVECELVQEKERRRKMELNCQKQVQEIIELKLEVQRLLRVCQQLNERISKLVQQPQVQGAPVQQFQAQQLQAQGIRAQQLQQAQKRRVQQLHAQQLQAQQFHMQAQQLQAQQFQAHQPQVLQPQVLHPPMESPQQCYKHLMNFCQSVPFPPELNGIGNSFEQHSGLKEHQQGPTSVPTSADFQFGFSTNGVFEGSKRMGRSENQKRGRQDFNAAQQEGKQERRIRKSSSNGRF</sequence>